<dbReference type="PANTHER" id="PTHR12461">
    <property type="entry name" value="HYPOXIA-INDUCIBLE FACTOR 1 ALPHA INHIBITOR-RELATED"/>
    <property type="match status" value="1"/>
</dbReference>
<evidence type="ECO:0000313" key="2">
    <source>
        <dbReference type="EMBL" id="CAG7827609.1"/>
    </source>
</evidence>
<dbReference type="InterPro" id="IPR041667">
    <property type="entry name" value="Cupin_8"/>
</dbReference>
<comment type="caution">
    <text evidence="2">The sequence shown here is derived from an EMBL/GenBank/DDBJ whole genome shotgun (WGS) entry which is preliminary data.</text>
</comment>
<dbReference type="Pfam" id="PF13621">
    <property type="entry name" value="Cupin_8"/>
    <property type="match status" value="1"/>
</dbReference>
<dbReference type="GO" id="GO:0000049">
    <property type="term" value="F:tRNA binding"/>
    <property type="evidence" value="ECO:0007669"/>
    <property type="project" value="TreeGrafter"/>
</dbReference>
<dbReference type="GO" id="GO:0031591">
    <property type="term" value="P:wybutosine biosynthetic process"/>
    <property type="evidence" value="ECO:0007669"/>
    <property type="project" value="TreeGrafter"/>
</dbReference>
<dbReference type="Proteomes" id="UP000708208">
    <property type="component" value="Unassembled WGS sequence"/>
</dbReference>
<sequence length="447" mass="51482">MQPTKPIDIITLDSAQSVDEDVICGREEPVVIRGFNLGDCLTKWTPEYLRAKGSDKLVKVHRSPYKRLDFRRKNFAYETVTFSDLVKHCSEGSESKDYWYLRSLGEDPRGKDVSDLEKHFPDLFADICIPKVFDEELFFSSVFRITSPGLQLWTHYDTCHNILIQVRGRKRVVFYPPSEALNLYLDGDKSEVLDIDSPDLEAFPKFALATRYETFLDEGDIVFIPALWFHNITALDFSISVNVFWKNLPLDLYDKKDTYGNKDFIPAQLPFTTGQFLLPARVPDNSTCSGITSNLFKRQLRRISTCTRQLNLKGGHHCVLKCAMIMEGVLSKEGKIDQKLLDQFVDRFPDFLQQRVIQYIERCRVVAAGKLDHKEKSCKSYEPLSRCITDAVFNGFRTLDKAAGQLKNLPPTYEDFYLRRMIISLENRLSKISALAPRDNNVHNEQD</sequence>
<feature type="domain" description="JmjC" evidence="1">
    <location>
        <begin position="93"/>
        <end position="262"/>
    </location>
</feature>
<accession>A0A8J2PL38</accession>
<name>A0A8J2PL38_9HEXA</name>
<proteinExistence type="predicted"/>
<protein>
    <recommendedName>
        <fullName evidence="1">JmjC domain-containing protein</fullName>
    </recommendedName>
</protein>
<dbReference type="PROSITE" id="PS51184">
    <property type="entry name" value="JMJC"/>
    <property type="match status" value="1"/>
</dbReference>
<organism evidence="2 3">
    <name type="scientific">Allacma fusca</name>
    <dbReference type="NCBI Taxonomy" id="39272"/>
    <lineage>
        <taxon>Eukaryota</taxon>
        <taxon>Metazoa</taxon>
        <taxon>Ecdysozoa</taxon>
        <taxon>Arthropoda</taxon>
        <taxon>Hexapoda</taxon>
        <taxon>Collembola</taxon>
        <taxon>Symphypleona</taxon>
        <taxon>Sminthuridae</taxon>
        <taxon>Allacma</taxon>
    </lineage>
</organism>
<evidence type="ECO:0000313" key="3">
    <source>
        <dbReference type="Proteomes" id="UP000708208"/>
    </source>
</evidence>
<dbReference type="PANTHER" id="PTHR12461:SF104">
    <property type="entry name" value="TRNA WYBUTOSINE-SYNTHESIZING PROTEIN 5"/>
    <property type="match status" value="1"/>
</dbReference>
<gene>
    <name evidence="2" type="ORF">AFUS01_LOCUS37585</name>
</gene>
<evidence type="ECO:0000259" key="1">
    <source>
        <dbReference type="PROSITE" id="PS51184"/>
    </source>
</evidence>
<dbReference type="AlphaFoldDB" id="A0A8J2PL38"/>
<dbReference type="InterPro" id="IPR003347">
    <property type="entry name" value="JmjC_dom"/>
</dbReference>
<dbReference type="OrthoDB" id="47172at2759"/>
<reference evidence="2" key="1">
    <citation type="submission" date="2021-06" db="EMBL/GenBank/DDBJ databases">
        <authorList>
            <person name="Hodson N. C."/>
            <person name="Mongue J. A."/>
            <person name="Jaron S. K."/>
        </authorList>
    </citation>
    <scope>NUCLEOTIDE SEQUENCE</scope>
</reference>
<dbReference type="EMBL" id="CAJVCH010544167">
    <property type="protein sequence ID" value="CAG7827609.1"/>
    <property type="molecule type" value="Genomic_DNA"/>
</dbReference>
<keyword evidence="3" id="KW-1185">Reference proteome</keyword>